<evidence type="ECO:0000313" key="1">
    <source>
        <dbReference type="EMBL" id="MDN4571876.1"/>
    </source>
</evidence>
<dbReference type="RefSeq" id="WP_301233225.1">
    <property type="nucleotide sequence ID" value="NZ_QAIC01000022.1"/>
</dbReference>
<organism evidence="1 4">
    <name type="scientific">Pandoraea cepalis</name>
    <dbReference type="NCBI Taxonomy" id="2508294"/>
    <lineage>
        <taxon>Bacteria</taxon>
        <taxon>Pseudomonadati</taxon>
        <taxon>Pseudomonadota</taxon>
        <taxon>Betaproteobacteria</taxon>
        <taxon>Burkholderiales</taxon>
        <taxon>Burkholderiaceae</taxon>
        <taxon>Pandoraea</taxon>
    </lineage>
</organism>
<proteinExistence type="predicted"/>
<evidence type="ECO:0000313" key="4">
    <source>
        <dbReference type="Proteomes" id="UP001172791"/>
    </source>
</evidence>
<evidence type="ECO:0000313" key="2">
    <source>
        <dbReference type="EMBL" id="MDN4581330.1"/>
    </source>
</evidence>
<name>A0AAW7MGK4_9BURK</name>
<sequence>MLTDEQKLLIQQGLRKGVADTQIAEAIGVKHMAVFHYRKTLGITAKEVRDIRYDTWVRLLESGMDVERVAALYQVLPATVITTLQKQRNFSYAEAKKRARAVLEEEFRRALGLTAADIKKQQRETWKKLADSGMSFEAIATLYEVSTDTVQKALRRKAPGKFTTAADGSAFDW</sequence>
<protein>
    <submittedName>
        <fullName evidence="1">Uncharacterized protein</fullName>
    </submittedName>
</protein>
<keyword evidence="3" id="KW-1185">Reference proteome</keyword>
<dbReference type="EMBL" id="QAIC01000022">
    <property type="protein sequence ID" value="MDN4571876.1"/>
    <property type="molecule type" value="Genomic_DNA"/>
</dbReference>
<comment type="caution">
    <text evidence="1">The sequence shown here is derived from an EMBL/GenBank/DDBJ whole genome shotgun (WGS) entry which is preliminary data.</text>
</comment>
<dbReference type="Proteomes" id="UP001172791">
    <property type="component" value="Unassembled WGS sequence"/>
</dbReference>
<dbReference type="AlphaFoldDB" id="A0AAW7MGK4"/>
<accession>A0AAW7MGK4</accession>
<reference evidence="1" key="1">
    <citation type="submission" date="2018-04" db="EMBL/GenBank/DDBJ databases">
        <authorList>
            <person name="Jy Z."/>
        </authorList>
    </citation>
    <scope>NUCLEOTIDE SEQUENCE</scope>
    <source>
        <strain evidence="2">AS13</strain>
        <strain evidence="1">LA18</strain>
    </source>
</reference>
<dbReference type="Proteomes" id="UP001172788">
    <property type="component" value="Unassembled WGS sequence"/>
</dbReference>
<dbReference type="EMBL" id="QAID01000046">
    <property type="protein sequence ID" value="MDN4581330.1"/>
    <property type="molecule type" value="Genomic_DNA"/>
</dbReference>
<gene>
    <name evidence="1" type="ORF">DBA34_01150</name>
    <name evidence="2" type="ORF">DBB29_24775</name>
</gene>
<evidence type="ECO:0000313" key="3">
    <source>
        <dbReference type="Proteomes" id="UP001172788"/>
    </source>
</evidence>